<dbReference type="RefSeq" id="WP_052237489.1">
    <property type="nucleotide sequence ID" value="NZ_CP019962.1"/>
</dbReference>
<dbReference type="Proteomes" id="UP000192391">
    <property type="component" value="Chromosome"/>
</dbReference>
<proteinExistence type="predicted"/>
<evidence type="ECO:0000313" key="2">
    <source>
        <dbReference type="Proteomes" id="UP000192391"/>
    </source>
</evidence>
<evidence type="ECO:0000313" key="1">
    <source>
        <dbReference type="EMBL" id="ARD64034.1"/>
    </source>
</evidence>
<accession>A0AAC9W1K6</accession>
<dbReference type="KEGG" id="elim:B2M23_00025"/>
<dbReference type="Pfam" id="PF25310">
    <property type="entry name" value="VG15"/>
    <property type="match status" value="1"/>
</dbReference>
<organism evidence="1 2">
    <name type="scientific">Eubacterium limosum</name>
    <dbReference type="NCBI Taxonomy" id="1736"/>
    <lineage>
        <taxon>Bacteria</taxon>
        <taxon>Bacillati</taxon>
        <taxon>Bacillota</taxon>
        <taxon>Clostridia</taxon>
        <taxon>Eubacteriales</taxon>
        <taxon>Eubacteriaceae</taxon>
        <taxon>Eubacterium</taxon>
    </lineage>
</organism>
<protein>
    <submittedName>
        <fullName evidence="1">Uncharacterized protein</fullName>
    </submittedName>
</protein>
<dbReference type="EMBL" id="CP019962">
    <property type="protein sequence ID" value="ARD64034.1"/>
    <property type="molecule type" value="Genomic_DNA"/>
</dbReference>
<reference evidence="2" key="1">
    <citation type="journal article" date="2017" name="Sci. Rep.">
        <title>Determination of the Genome and Primary Transcriptome of Syngas Fermenting Eubacterium limosum ATCC 8486.</title>
        <authorList>
            <person name="Song Y."/>
            <person name="Shin J."/>
            <person name="Jeong Y."/>
            <person name="Jin S."/>
            <person name="Lee J.K."/>
            <person name="Kim D.R."/>
            <person name="Kim S.C."/>
            <person name="Cho S."/>
            <person name="Cho B.K."/>
        </authorList>
    </citation>
    <scope>NUCLEOTIDE SEQUENCE [LARGE SCALE GENOMIC DNA]</scope>
    <source>
        <strain evidence="2">ATCC 8486</strain>
    </source>
</reference>
<gene>
    <name evidence="1" type="ORF">B2M23_00025</name>
</gene>
<dbReference type="AlphaFoldDB" id="A0AAC9W1K6"/>
<sequence>MKIILSSRELESYGQTTIKLAGEASEKFSRFLKTLNIKDGNYWPYKDMIFDVAEGLIRQYGGAASLNAAEFFEKQTGISNALASEWIDLDSLDRTIRYAIAANRYDALGADPLPEVNKNISRQTKNHAHQTMIDNARKNKVKFARVPAGAKTCAFCMMLASRGFVYVSKQTAGEMMQFHNDCDCQIIAGVEDVEGYDPESLQDQYLESRKRVEEADKADKDANTTKDILAQMRKDYNVK</sequence>
<name>A0AAC9W1K6_EUBLI</name>
<dbReference type="InterPro" id="IPR057369">
    <property type="entry name" value="VG15"/>
</dbReference>